<name>A0ABP7JTA1_9ACTN</name>
<reference evidence="2" key="1">
    <citation type="journal article" date="2019" name="Int. J. Syst. Evol. Microbiol.">
        <title>The Global Catalogue of Microorganisms (GCM) 10K type strain sequencing project: providing services to taxonomists for standard genome sequencing and annotation.</title>
        <authorList>
            <consortium name="The Broad Institute Genomics Platform"/>
            <consortium name="The Broad Institute Genome Sequencing Center for Infectious Disease"/>
            <person name="Wu L."/>
            <person name="Ma J."/>
        </authorList>
    </citation>
    <scope>NUCLEOTIDE SEQUENCE [LARGE SCALE GENOMIC DNA]</scope>
    <source>
        <strain evidence="2">JCM 16578</strain>
    </source>
</reference>
<accession>A0ABP7JTA1</accession>
<dbReference type="Proteomes" id="UP001501563">
    <property type="component" value="Unassembled WGS sequence"/>
</dbReference>
<protein>
    <submittedName>
        <fullName evidence="1">Uncharacterized protein</fullName>
    </submittedName>
</protein>
<dbReference type="EMBL" id="BAAAZA010000004">
    <property type="protein sequence ID" value="GAA3854128.1"/>
    <property type="molecule type" value="Genomic_DNA"/>
</dbReference>
<comment type="caution">
    <text evidence="1">The sequence shown here is derived from an EMBL/GenBank/DDBJ whole genome shotgun (WGS) entry which is preliminary data.</text>
</comment>
<organism evidence="1 2">
    <name type="scientific">Streptomyces lannensis</name>
    <dbReference type="NCBI Taxonomy" id="766498"/>
    <lineage>
        <taxon>Bacteria</taxon>
        <taxon>Bacillati</taxon>
        <taxon>Actinomycetota</taxon>
        <taxon>Actinomycetes</taxon>
        <taxon>Kitasatosporales</taxon>
        <taxon>Streptomycetaceae</taxon>
        <taxon>Streptomyces</taxon>
    </lineage>
</organism>
<sequence length="59" mass="6240">MRESRAALAEAGTMVPSLRLAPVAPPRGATRPFAGPDGRRVDFAARRVAVLRAQRAAEA</sequence>
<proteinExistence type="predicted"/>
<gene>
    <name evidence="1" type="ORF">GCM10022207_16620</name>
</gene>
<evidence type="ECO:0000313" key="2">
    <source>
        <dbReference type="Proteomes" id="UP001501563"/>
    </source>
</evidence>
<evidence type="ECO:0000313" key="1">
    <source>
        <dbReference type="EMBL" id="GAA3854128.1"/>
    </source>
</evidence>
<keyword evidence="2" id="KW-1185">Reference proteome</keyword>